<gene>
    <name evidence="1" type="ORF">PENNAL_c0506G10792</name>
</gene>
<dbReference type="EMBL" id="MOOB01000506">
    <property type="protein sequence ID" value="OQE51536.1"/>
    <property type="molecule type" value="Genomic_DNA"/>
</dbReference>
<name>A0A1V6VLI7_PENNA</name>
<reference evidence="2" key="1">
    <citation type="journal article" date="2017" name="Nat. Microbiol.">
        <title>Global analysis of biosynthetic gene clusters reveals vast potential of secondary metabolite production in Penicillium species.</title>
        <authorList>
            <person name="Nielsen J.C."/>
            <person name="Grijseels S."/>
            <person name="Prigent S."/>
            <person name="Ji B."/>
            <person name="Dainat J."/>
            <person name="Nielsen K.F."/>
            <person name="Frisvad J.C."/>
            <person name="Workman M."/>
            <person name="Nielsen J."/>
        </authorList>
    </citation>
    <scope>NUCLEOTIDE SEQUENCE [LARGE SCALE GENOMIC DNA]</scope>
    <source>
        <strain evidence="2">IBT 13039</strain>
    </source>
</reference>
<evidence type="ECO:0000313" key="1">
    <source>
        <dbReference type="EMBL" id="OQE51536.1"/>
    </source>
</evidence>
<proteinExistence type="predicted"/>
<dbReference type="Proteomes" id="UP000191691">
    <property type="component" value="Unassembled WGS sequence"/>
</dbReference>
<protein>
    <recommendedName>
        <fullName evidence="3">DUF659 domain-containing protein</fullName>
    </recommendedName>
</protein>
<keyword evidence="2" id="KW-1185">Reference proteome</keyword>
<evidence type="ECO:0000313" key="2">
    <source>
        <dbReference type="Proteomes" id="UP000191691"/>
    </source>
</evidence>
<sequence>MTDNASNNRTLMSSIHESVQPLGVAKNATIVRTPCIAHVIQLSLNQLLGKMKAIPKNETTDTVWSDARSHSARVDAREQKREIVDTLNK</sequence>
<accession>A0A1V6VLI7</accession>
<dbReference type="AlphaFoldDB" id="A0A1V6VLI7"/>
<organism evidence="1 2">
    <name type="scientific">Penicillium nalgiovense</name>
    <dbReference type="NCBI Taxonomy" id="60175"/>
    <lineage>
        <taxon>Eukaryota</taxon>
        <taxon>Fungi</taxon>
        <taxon>Dikarya</taxon>
        <taxon>Ascomycota</taxon>
        <taxon>Pezizomycotina</taxon>
        <taxon>Eurotiomycetes</taxon>
        <taxon>Eurotiomycetidae</taxon>
        <taxon>Eurotiales</taxon>
        <taxon>Aspergillaceae</taxon>
        <taxon>Penicillium</taxon>
    </lineage>
</organism>
<evidence type="ECO:0008006" key="3">
    <source>
        <dbReference type="Google" id="ProtNLM"/>
    </source>
</evidence>
<feature type="non-terminal residue" evidence="1">
    <location>
        <position position="89"/>
    </location>
</feature>
<comment type="caution">
    <text evidence="1">The sequence shown here is derived from an EMBL/GenBank/DDBJ whole genome shotgun (WGS) entry which is preliminary data.</text>
</comment>